<dbReference type="InterPro" id="IPR055682">
    <property type="entry name" value="DUF7258"/>
</dbReference>
<dbReference type="AlphaFoldDB" id="K1TQM5"/>
<name>K1TQM5_9ZZZZ</name>
<comment type="caution">
    <text evidence="3">The sequence shown here is derived from an EMBL/GenBank/DDBJ whole genome shotgun (WGS) entry which is preliminary data.</text>
</comment>
<protein>
    <submittedName>
        <fullName evidence="3">Uncharacterized protein</fullName>
    </submittedName>
</protein>
<dbReference type="Pfam" id="PF23919">
    <property type="entry name" value="DUF7258"/>
    <property type="match status" value="1"/>
</dbReference>
<dbReference type="InterPro" id="IPR054231">
    <property type="entry name" value="DUF6956"/>
</dbReference>
<sequence length="162" mass="19235">MKTSEVNENLIGKRCEIVRFGLRIKGRIVAIDKDTYSVRVKVKFDTPQRWGTDLYTEEWNWARKCDEFGSLENLRILPEHKEPNYETVVVTFAEKIPDFEKRFFDDPAAWGVETLKEWIDSYESSRFTPLNERTVVITSEYNMEAIIKWLRENTPLHVISRK</sequence>
<evidence type="ECO:0000259" key="2">
    <source>
        <dbReference type="Pfam" id="PF23919"/>
    </source>
</evidence>
<proteinExistence type="predicted"/>
<accession>K1TQM5</accession>
<organism evidence="3">
    <name type="scientific">human gut metagenome</name>
    <dbReference type="NCBI Taxonomy" id="408170"/>
    <lineage>
        <taxon>unclassified sequences</taxon>
        <taxon>metagenomes</taxon>
        <taxon>organismal metagenomes</taxon>
    </lineage>
</organism>
<dbReference type="Pfam" id="PF22273">
    <property type="entry name" value="DUF6956"/>
    <property type="match status" value="1"/>
</dbReference>
<dbReference type="EMBL" id="AJWZ01003323">
    <property type="protein sequence ID" value="EKC68540.1"/>
    <property type="molecule type" value="Genomic_DNA"/>
</dbReference>
<feature type="domain" description="DUF6956" evidence="1">
    <location>
        <begin position="82"/>
        <end position="159"/>
    </location>
</feature>
<feature type="domain" description="DUF7258" evidence="2">
    <location>
        <begin position="1"/>
        <end position="76"/>
    </location>
</feature>
<evidence type="ECO:0000259" key="1">
    <source>
        <dbReference type="Pfam" id="PF22273"/>
    </source>
</evidence>
<gene>
    <name evidence="3" type="ORF">OBE_04880</name>
</gene>
<evidence type="ECO:0000313" key="3">
    <source>
        <dbReference type="EMBL" id="EKC68540.1"/>
    </source>
</evidence>
<reference evidence="3" key="1">
    <citation type="journal article" date="2013" name="Environ. Microbiol.">
        <title>Microbiota from the distal guts of lean and obese adolescents exhibit partial functional redundancy besides clear differences in community structure.</title>
        <authorList>
            <person name="Ferrer M."/>
            <person name="Ruiz A."/>
            <person name="Lanza F."/>
            <person name="Haange S.B."/>
            <person name="Oberbach A."/>
            <person name="Till H."/>
            <person name="Bargiela R."/>
            <person name="Campoy C."/>
            <person name="Segura M.T."/>
            <person name="Richter M."/>
            <person name="von Bergen M."/>
            <person name="Seifert J."/>
            <person name="Suarez A."/>
        </authorList>
    </citation>
    <scope>NUCLEOTIDE SEQUENCE</scope>
</reference>